<protein>
    <submittedName>
        <fullName evidence="3">Glycosyl transferase</fullName>
    </submittedName>
</protein>
<keyword evidence="3" id="KW-0808">Transferase</keyword>
<evidence type="ECO:0000313" key="4">
    <source>
        <dbReference type="Proteomes" id="UP000658258"/>
    </source>
</evidence>
<organism evidence="3 4">
    <name type="scientific">Roseivirga thermotolerans</name>
    <dbReference type="NCBI Taxonomy" id="1758176"/>
    <lineage>
        <taxon>Bacteria</taxon>
        <taxon>Pseudomonadati</taxon>
        <taxon>Bacteroidota</taxon>
        <taxon>Cytophagia</taxon>
        <taxon>Cytophagales</taxon>
        <taxon>Roseivirgaceae</taxon>
        <taxon>Roseivirga</taxon>
    </lineage>
</organism>
<dbReference type="Gene3D" id="3.90.550.10">
    <property type="entry name" value="Spore Coat Polysaccharide Biosynthesis Protein SpsA, Chain A"/>
    <property type="match status" value="1"/>
</dbReference>
<sequence>MGKAVKISGVIITFNEERNIERCINSLKPVCDEIVVVDSFSTDRTKEIAQGLGAIFIENKWNGFLDQKNFAQSKASHDYVLQLDADEELSDKLQSEVLRVKNDWKHDGYFFNRYTNFCGKWINHSGWYPDAKLRLYDRRKGLWSGLDPHPRVKMDEDASIGKIKGDILHYSFTSYEDLVNVSASYAKQAAMAMKQMGKRTSNFKMIVSPPVRFLNDYFIKGGFKDGFEGFIICKTSAYYTFLKYMYLKLLNQGKSI</sequence>
<dbReference type="PANTHER" id="PTHR43630">
    <property type="entry name" value="POLY-BETA-1,6-N-ACETYL-D-GLUCOSAMINE SYNTHASE"/>
    <property type="match status" value="1"/>
</dbReference>
<keyword evidence="4" id="KW-1185">Reference proteome</keyword>
<dbReference type="GO" id="GO:0016740">
    <property type="term" value="F:transferase activity"/>
    <property type="evidence" value="ECO:0007669"/>
    <property type="project" value="UniProtKB-KW"/>
</dbReference>
<gene>
    <name evidence="3" type="ORF">GCM10011340_13800</name>
</gene>
<dbReference type="EMBL" id="BNAG01000002">
    <property type="protein sequence ID" value="GHE60226.1"/>
    <property type="molecule type" value="Genomic_DNA"/>
</dbReference>
<evidence type="ECO:0000259" key="2">
    <source>
        <dbReference type="Pfam" id="PF00535"/>
    </source>
</evidence>
<evidence type="ECO:0000256" key="1">
    <source>
        <dbReference type="ARBA" id="ARBA00038494"/>
    </source>
</evidence>
<feature type="domain" description="Glycosyltransferase 2-like" evidence="2">
    <location>
        <begin position="10"/>
        <end position="134"/>
    </location>
</feature>
<reference evidence="4" key="1">
    <citation type="journal article" date="2019" name="Int. J. Syst. Evol. Microbiol.">
        <title>The Global Catalogue of Microorganisms (GCM) 10K type strain sequencing project: providing services to taxonomists for standard genome sequencing and annotation.</title>
        <authorList>
            <consortium name="The Broad Institute Genomics Platform"/>
            <consortium name="The Broad Institute Genome Sequencing Center for Infectious Disease"/>
            <person name="Wu L."/>
            <person name="Ma J."/>
        </authorList>
    </citation>
    <scope>NUCLEOTIDE SEQUENCE [LARGE SCALE GENOMIC DNA]</scope>
    <source>
        <strain evidence="4">CGMCC 1.15111</strain>
    </source>
</reference>
<evidence type="ECO:0000313" key="3">
    <source>
        <dbReference type="EMBL" id="GHE60226.1"/>
    </source>
</evidence>
<dbReference type="InterPro" id="IPR029044">
    <property type="entry name" value="Nucleotide-diphossugar_trans"/>
</dbReference>
<comment type="similarity">
    <text evidence="1">Belongs to the glycosyltransferase 2 family. WaaE/KdtX subfamily.</text>
</comment>
<dbReference type="Pfam" id="PF00535">
    <property type="entry name" value="Glycos_transf_2"/>
    <property type="match status" value="1"/>
</dbReference>
<dbReference type="SUPFAM" id="SSF53448">
    <property type="entry name" value="Nucleotide-diphospho-sugar transferases"/>
    <property type="match status" value="1"/>
</dbReference>
<dbReference type="CDD" id="cd02511">
    <property type="entry name" value="Beta4Glucosyltransferase"/>
    <property type="match status" value="1"/>
</dbReference>
<comment type="caution">
    <text evidence="3">The sequence shown here is derived from an EMBL/GenBank/DDBJ whole genome shotgun (WGS) entry which is preliminary data.</text>
</comment>
<dbReference type="InterPro" id="IPR001173">
    <property type="entry name" value="Glyco_trans_2-like"/>
</dbReference>
<name>A0ABQ3I5J9_9BACT</name>
<dbReference type="RefSeq" id="WP_189629501.1">
    <property type="nucleotide sequence ID" value="NZ_BNAG01000002.1"/>
</dbReference>
<accession>A0ABQ3I5J9</accession>
<proteinExistence type="inferred from homology"/>
<dbReference type="PANTHER" id="PTHR43630:SF2">
    <property type="entry name" value="GLYCOSYLTRANSFERASE"/>
    <property type="match status" value="1"/>
</dbReference>
<dbReference type="Proteomes" id="UP000658258">
    <property type="component" value="Unassembled WGS sequence"/>
</dbReference>